<dbReference type="Proteomes" id="UP000002274">
    <property type="component" value="Chromosome"/>
</dbReference>
<dbReference type="GO" id="GO:0009073">
    <property type="term" value="P:aromatic amino acid family biosynthetic process"/>
    <property type="evidence" value="ECO:0007669"/>
    <property type="project" value="UniProtKB-KW"/>
</dbReference>
<dbReference type="UniPathway" id="UPA00053">
    <property type="reaction ID" value="UER00087"/>
</dbReference>
<dbReference type="AlphaFoldDB" id="A2CE25"/>
<keyword evidence="3" id="KW-0521">NADP</keyword>
<dbReference type="PANTHER" id="PTHR21089:SF1">
    <property type="entry name" value="BIFUNCTIONAL 3-DEHYDROQUINATE DEHYDRATASE_SHIKIMATE DEHYDROGENASE, CHLOROPLASTIC"/>
    <property type="match status" value="1"/>
</dbReference>
<comment type="function">
    <text evidence="3">Involved in the biosynthesis of the chorismate, which leads to the biosynthesis of aromatic amino acids. Catalyzes the reversible NADPH linked reduction of 3-dehydroshikimate (DHSA) to yield shikimate (SA).</text>
</comment>
<evidence type="ECO:0000313" key="7">
    <source>
        <dbReference type="EMBL" id="ABM79735.1"/>
    </source>
</evidence>
<organism evidence="7 8">
    <name type="scientific">Prochlorococcus marinus (strain MIT 9303)</name>
    <dbReference type="NCBI Taxonomy" id="59922"/>
    <lineage>
        <taxon>Bacteria</taxon>
        <taxon>Bacillati</taxon>
        <taxon>Cyanobacteriota</taxon>
        <taxon>Cyanophyceae</taxon>
        <taxon>Synechococcales</taxon>
        <taxon>Prochlorococcaceae</taxon>
        <taxon>Prochlorococcus</taxon>
    </lineage>
</organism>
<dbReference type="PANTHER" id="PTHR21089">
    <property type="entry name" value="SHIKIMATE DEHYDROGENASE"/>
    <property type="match status" value="1"/>
</dbReference>
<dbReference type="GO" id="GO:0005829">
    <property type="term" value="C:cytosol"/>
    <property type="evidence" value="ECO:0007669"/>
    <property type="project" value="TreeGrafter"/>
</dbReference>
<dbReference type="GO" id="GO:0009423">
    <property type="term" value="P:chorismate biosynthetic process"/>
    <property type="evidence" value="ECO:0007669"/>
    <property type="project" value="UniProtKB-UniRule"/>
</dbReference>
<evidence type="ECO:0000256" key="4">
    <source>
        <dbReference type="SAM" id="MobiDB-lite"/>
    </source>
</evidence>
<proteinExistence type="inferred from homology"/>
<feature type="binding site" evidence="3">
    <location>
        <begin position="38"/>
        <end position="40"/>
    </location>
    <ligand>
        <name>shikimate</name>
        <dbReference type="ChEBI" id="CHEBI:36208"/>
    </ligand>
</feature>
<feature type="binding site" evidence="3">
    <location>
        <position position="263"/>
    </location>
    <ligand>
        <name>NADP(+)</name>
        <dbReference type="ChEBI" id="CHEBI:58349"/>
    </ligand>
</feature>
<feature type="binding site" evidence="3">
    <location>
        <position position="293"/>
    </location>
    <ligand>
        <name>shikimate</name>
        <dbReference type="ChEBI" id="CHEBI:36208"/>
    </ligand>
</feature>
<dbReference type="InterPro" id="IPR036291">
    <property type="entry name" value="NAD(P)-bd_dom_sf"/>
</dbReference>
<evidence type="ECO:0000313" key="8">
    <source>
        <dbReference type="Proteomes" id="UP000002274"/>
    </source>
</evidence>
<dbReference type="CDD" id="cd01065">
    <property type="entry name" value="NAD_bind_Shikimate_DH"/>
    <property type="match status" value="1"/>
</dbReference>
<feature type="binding site" evidence="3">
    <location>
        <position position="110"/>
    </location>
    <ligand>
        <name>shikimate</name>
        <dbReference type="ChEBI" id="CHEBI:36208"/>
    </ligand>
</feature>
<feature type="binding site" evidence="3">
    <location>
        <position position="85"/>
    </location>
    <ligand>
        <name>shikimate</name>
        <dbReference type="ChEBI" id="CHEBI:36208"/>
    </ligand>
</feature>
<dbReference type="Pfam" id="PF18317">
    <property type="entry name" value="SDH_C"/>
    <property type="match status" value="1"/>
</dbReference>
<comment type="caution">
    <text evidence="3">Lacks conserved residue(s) required for the propagation of feature annotation.</text>
</comment>
<gene>
    <name evidence="3 7" type="primary">aroE</name>
    <name evidence="7" type="ordered locus">P9303_30051</name>
</gene>
<comment type="subunit">
    <text evidence="3">Homodimer.</text>
</comment>
<feature type="domain" description="Shikimate dehydrogenase substrate binding N-terminal" evidence="5">
    <location>
        <begin position="30"/>
        <end position="112"/>
    </location>
</feature>
<keyword evidence="3 7" id="KW-0560">Oxidoreductase</keyword>
<dbReference type="GO" id="GO:0019632">
    <property type="term" value="P:shikimate metabolic process"/>
    <property type="evidence" value="ECO:0007669"/>
    <property type="project" value="TreeGrafter"/>
</dbReference>
<evidence type="ECO:0000256" key="1">
    <source>
        <dbReference type="ARBA" id="ARBA00004871"/>
    </source>
</evidence>
<evidence type="ECO:0000256" key="3">
    <source>
        <dbReference type="HAMAP-Rule" id="MF_00222"/>
    </source>
</evidence>
<name>A2CE25_PROM3</name>
<comment type="similarity">
    <text evidence="3">Belongs to the shikimate dehydrogenase family.</text>
</comment>
<keyword evidence="3" id="KW-0028">Amino-acid biosynthesis</keyword>
<feature type="binding site" evidence="3">
    <location>
        <position position="126"/>
    </location>
    <ligand>
        <name>shikimate</name>
        <dbReference type="ChEBI" id="CHEBI:36208"/>
    </ligand>
</feature>
<evidence type="ECO:0000256" key="2">
    <source>
        <dbReference type="ARBA" id="ARBA00023141"/>
    </source>
</evidence>
<comment type="pathway">
    <text evidence="1 3">Metabolic intermediate biosynthesis; chorismate biosynthesis; chorismate from D-erythrose 4-phosphate and phosphoenolpyruvate: step 4/7.</text>
</comment>
<dbReference type="KEGG" id="pmf:P9303_30051"/>
<feature type="binding site" evidence="3">
    <location>
        <position position="265"/>
    </location>
    <ligand>
        <name>shikimate</name>
        <dbReference type="ChEBI" id="CHEBI:36208"/>
    </ligand>
</feature>
<dbReference type="GO" id="GO:0050661">
    <property type="term" value="F:NADP binding"/>
    <property type="evidence" value="ECO:0007669"/>
    <property type="project" value="TreeGrafter"/>
</dbReference>
<dbReference type="SUPFAM" id="SSF53223">
    <property type="entry name" value="Aminoacid dehydrogenase-like, N-terminal domain"/>
    <property type="match status" value="1"/>
</dbReference>
<dbReference type="Gene3D" id="3.40.50.10860">
    <property type="entry name" value="Leucine Dehydrogenase, chain A, domain 1"/>
    <property type="match status" value="1"/>
</dbReference>
<dbReference type="EC" id="1.1.1.25" evidence="3"/>
<evidence type="ECO:0000259" key="6">
    <source>
        <dbReference type="Pfam" id="PF18317"/>
    </source>
</evidence>
<dbReference type="InterPro" id="IPR022893">
    <property type="entry name" value="Shikimate_DH_fam"/>
</dbReference>
<dbReference type="Pfam" id="PF08501">
    <property type="entry name" value="Shikimate_dh_N"/>
    <property type="match status" value="1"/>
</dbReference>
<keyword evidence="2 3" id="KW-0057">Aromatic amino acid biosynthesis</keyword>
<feature type="binding site" evidence="3">
    <location>
        <position position="286"/>
    </location>
    <ligand>
        <name>NADP(+)</name>
        <dbReference type="ChEBI" id="CHEBI:58349"/>
    </ligand>
</feature>
<sequence>MVPEQLARQAGHRTDQAMGMISGTTSLIGLLGQPVHHSLSPVMQNAALTAMNLDWCYMAMPCETNDLANVLCALRSINCLGLNITIPHKQDVAKTCRELSPLAKRLKAVNTLIPHVDGGWTGTNTDVAGFIAPLQESKCEWHGRRAVVLGCGGSARAVVAGLQDLKLAQIMVVGRRSDALKRFLDDLQPNPASSESDCQVLLQGILQQDPALVEQLTKADLVVNTTPVGMSQNRSETSTPRAPMPLGKNIWQNLSPKTTLYDLIYTPKPTAWLTLGTEHGCHCIDGLEMLVQQGAASLRLWSGNNQVPVEEMRKAALGWLTV</sequence>
<dbReference type="EMBL" id="CP000554">
    <property type="protein sequence ID" value="ABM79735.1"/>
    <property type="molecule type" value="Genomic_DNA"/>
</dbReference>
<dbReference type="NCBIfam" id="NF001314">
    <property type="entry name" value="PRK00258.2-2"/>
    <property type="match status" value="1"/>
</dbReference>
<protein>
    <recommendedName>
        <fullName evidence="3">Shikimate dehydrogenase (NADP(+))</fullName>
        <shortName evidence="3">SDH</shortName>
        <ecNumber evidence="3">1.1.1.25</ecNumber>
    </recommendedName>
</protein>
<dbReference type="InterPro" id="IPR013708">
    <property type="entry name" value="Shikimate_DH-bd_N"/>
</dbReference>
<accession>A2CE25</accession>
<comment type="catalytic activity">
    <reaction evidence="3">
        <text>shikimate + NADP(+) = 3-dehydroshikimate + NADPH + H(+)</text>
        <dbReference type="Rhea" id="RHEA:17737"/>
        <dbReference type="ChEBI" id="CHEBI:15378"/>
        <dbReference type="ChEBI" id="CHEBI:16630"/>
        <dbReference type="ChEBI" id="CHEBI:36208"/>
        <dbReference type="ChEBI" id="CHEBI:57783"/>
        <dbReference type="ChEBI" id="CHEBI:58349"/>
        <dbReference type="EC" id="1.1.1.25"/>
    </reaction>
</comment>
<dbReference type="GO" id="GO:0004764">
    <property type="term" value="F:shikimate 3-dehydrogenase (NADP+) activity"/>
    <property type="evidence" value="ECO:0007669"/>
    <property type="project" value="UniProtKB-UniRule"/>
</dbReference>
<dbReference type="InterPro" id="IPR046346">
    <property type="entry name" value="Aminoacid_DH-like_N_sf"/>
</dbReference>
<dbReference type="HAMAP" id="MF_00222">
    <property type="entry name" value="Shikimate_DH_AroE"/>
    <property type="match status" value="1"/>
</dbReference>
<feature type="domain" description="SDH C-terminal" evidence="6">
    <location>
        <begin position="286"/>
        <end position="317"/>
    </location>
</feature>
<dbReference type="SUPFAM" id="SSF51735">
    <property type="entry name" value="NAD(P)-binding Rossmann-fold domains"/>
    <property type="match status" value="1"/>
</dbReference>
<feature type="compositionally biased region" description="Polar residues" evidence="4">
    <location>
        <begin position="229"/>
        <end position="240"/>
    </location>
</feature>
<reference evidence="7 8" key="1">
    <citation type="journal article" date="2007" name="PLoS Genet.">
        <title>Patterns and implications of gene gain and loss in the evolution of Prochlorococcus.</title>
        <authorList>
            <person name="Kettler G.C."/>
            <person name="Martiny A.C."/>
            <person name="Huang K."/>
            <person name="Zucker J."/>
            <person name="Coleman M.L."/>
            <person name="Rodrigue S."/>
            <person name="Chen F."/>
            <person name="Lapidus A."/>
            <person name="Ferriera S."/>
            <person name="Johnson J."/>
            <person name="Steglich C."/>
            <person name="Church G.M."/>
            <person name="Richardson P."/>
            <person name="Chisholm S.W."/>
        </authorList>
    </citation>
    <scope>NUCLEOTIDE SEQUENCE [LARGE SCALE GENOMIC DNA]</scope>
    <source>
        <strain evidence="7 8">MIT 9303</strain>
    </source>
</reference>
<dbReference type="GO" id="GO:0008652">
    <property type="term" value="P:amino acid biosynthetic process"/>
    <property type="evidence" value="ECO:0007669"/>
    <property type="project" value="UniProtKB-KW"/>
</dbReference>
<dbReference type="InterPro" id="IPR041121">
    <property type="entry name" value="SDH_C"/>
</dbReference>
<dbReference type="HOGENOM" id="CLU_044063_4_1_3"/>
<feature type="region of interest" description="Disordered" evidence="4">
    <location>
        <begin position="229"/>
        <end position="248"/>
    </location>
</feature>
<dbReference type="STRING" id="59922.P9303_30051"/>
<evidence type="ECO:0000259" key="5">
    <source>
        <dbReference type="Pfam" id="PF08501"/>
    </source>
</evidence>
<feature type="active site" description="Proton acceptor" evidence="3">
    <location>
        <position position="89"/>
    </location>
</feature>
<dbReference type="Gene3D" id="3.40.50.720">
    <property type="entry name" value="NAD(P)-binding Rossmann-like Domain"/>
    <property type="match status" value="1"/>
</dbReference>